<evidence type="ECO:0000256" key="1">
    <source>
        <dbReference type="SAM" id="Phobius"/>
    </source>
</evidence>
<keyword evidence="1" id="KW-0812">Transmembrane</keyword>
<dbReference type="PANTHER" id="PTHR34475">
    <property type="match status" value="1"/>
</dbReference>
<feature type="transmembrane region" description="Helical" evidence="1">
    <location>
        <begin position="94"/>
        <end position="118"/>
    </location>
</feature>
<accession>A0A7W8LM36</accession>
<evidence type="ECO:0000313" key="2">
    <source>
        <dbReference type="EMBL" id="MBB5226111.1"/>
    </source>
</evidence>
<organism evidence="2 3">
    <name type="scientific">Treponema ruminis</name>
    <dbReference type="NCBI Taxonomy" id="744515"/>
    <lineage>
        <taxon>Bacteria</taxon>
        <taxon>Pseudomonadati</taxon>
        <taxon>Spirochaetota</taxon>
        <taxon>Spirochaetia</taxon>
        <taxon>Spirochaetales</taxon>
        <taxon>Treponemataceae</taxon>
        <taxon>Treponema</taxon>
    </lineage>
</organism>
<dbReference type="GO" id="GO:0003677">
    <property type="term" value="F:DNA binding"/>
    <property type="evidence" value="ECO:0007669"/>
    <property type="project" value="InterPro"/>
</dbReference>
<dbReference type="PANTHER" id="PTHR34475:SF1">
    <property type="entry name" value="CYTOSKELETON PROTEIN RODZ"/>
    <property type="match status" value="1"/>
</dbReference>
<dbReference type="InterPro" id="IPR010982">
    <property type="entry name" value="Lambda_DNA-bd_dom_sf"/>
</dbReference>
<dbReference type="RefSeq" id="WP_184659068.1">
    <property type="nucleotide sequence ID" value="NZ_CP031518.1"/>
</dbReference>
<comment type="caution">
    <text evidence="2">The sequence shown here is derived from an EMBL/GenBank/DDBJ whole genome shotgun (WGS) entry which is preliminary data.</text>
</comment>
<dbReference type="AlphaFoldDB" id="A0A7W8LM36"/>
<dbReference type="InterPro" id="IPR001387">
    <property type="entry name" value="Cro/C1-type_HTH"/>
</dbReference>
<dbReference type="InterPro" id="IPR050400">
    <property type="entry name" value="Bact_Cytoskel_RodZ"/>
</dbReference>
<name>A0A7W8LM36_9SPIR</name>
<dbReference type="Proteomes" id="UP000518887">
    <property type="component" value="Unassembled WGS sequence"/>
</dbReference>
<dbReference type="Pfam" id="PF13413">
    <property type="entry name" value="HTH_25"/>
    <property type="match status" value="1"/>
</dbReference>
<keyword evidence="1" id="KW-0472">Membrane</keyword>
<dbReference type="EMBL" id="JACHFQ010000004">
    <property type="protein sequence ID" value="MBB5226111.1"/>
    <property type="molecule type" value="Genomic_DNA"/>
</dbReference>
<gene>
    <name evidence="2" type="ORF">HNP76_001479</name>
</gene>
<keyword evidence="3" id="KW-1185">Reference proteome</keyword>
<proteinExistence type="predicted"/>
<evidence type="ECO:0000313" key="3">
    <source>
        <dbReference type="Proteomes" id="UP000518887"/>
    </source>
</evidence>
<keyword evidence="1" id="KW-1133">Transmembrane helix</keyword>
<dbReference type="SUPFAM" id="SSF47413">
    <property type="entry name" value="lambda repressor-like DNA-binding domains"/>
    <property type="match status" value="1"/>
</dbReference>
<reference evidence="2 3" key="1">
    <citation type="submission" date="2020-08" db="EMBL/GenBank/DDBJ databases">
        <title>Genomic Encyclopedia of Type Strains, Phase IV (KMG-IV): sequencing the most valuable type-strain genomes for metagenomic binning, comparative biology and taxonomic classification.</title>
        <authorList>
            <person name="Goeker M."/>
        </authorList>
    </citation>
    <scope>NUCLEOTIDE SEQUENCE [LARGE SCALE GENOMIC DNA]</scope>
    <source>
        <strain evidence="2 3">DSM 103462</strain>
    </source>
</reference>
<protein>
    <submittedName>
        <fullName evidence="2">Cytoskeletal protein RodZ</fullName>
    </submittedName>
</protein>
<dbReference type="CDD" id="cd00093">
    <property type="entry name" value="HTH_XRE"/>
    <property type="match status" value="1"/>
</dbReference>
<sequence length="362" mass="40398">MESYGELLKKAREAKGIELEIIARETSITQEYLEALENEENGVFPGEPYLVGFLKNYADYLEVDTNHVLTLYHAKKIQESPPPLALTAREKPRFLIPLIVTLCVLLVAGAAVTLTFVLKAKFAKNEDSVALSRTNEFKKYELTEKPFTGRLFKSDQLIMGSDKGNIFLTVAETEGIFGLETPAGMQYVELSEELEIDVDGNSIPELIVYVSDVSQKNVDRGAEVKIMLKNSSNVAVASPDENQIPNAEDLPKEQARTEIFSDTRAYPFTVNASFRGGCLFRYRPDRKETIEDYFASGDVLSMTASNGIRMWISNGNAVKLQIVANSKTYDLAVPRAGEVIAQDIKWIKDTDGRYKVVIVDIE</sequence>
<dbReference type="Gene3D" id="1.10.260.40">
    <property type="entry name" value="lambda repressor-like DNA-binding domains"/>
    <property type="match status" value="1"/>
</dbReference>